<dbReference type="InterPro" id="IPR003661">
    <property type="entry name" value="HisK_dim/P_dom"/>
</dbReference>
<dbReference type="CDD" id="cd17546">
    <property type="entry name" value="REC_hyHK_CKI1_RcsC-like"/>
    <property type="match status" value="1"/>
</dbReference>
<feature type="domain" description="Response regulatory" evidence="5">
    <location>
        <begin position="736"/>
        <end position="855"/>
    </location>
</feature>
<evidence type="ECO:0000256" key="2">
    <source>
        <dbReference type="ARBA" id="ARBA00023012"/>
    </source>
</evidence>
<dbReference type="SMART" id="SM00388">
    <property type="entry name" value="HisKA"/>
    <property type="match status" value="1"/>
</dbReference>
<keyword evidence="3" id="KW-0472">Membrane</keyword>
<organism evidence="6">
    <name type="scientific">hydrothermal vent metagenome</name>
    <dbReference type="NCBI Taxonomy" id="652676"/>
    <lineage>
        <taxon>unclassified sequences</taxon>
        <taxon>metagenomes</taxon>
        <taxon>ecological metagenomes</taxon>
    </lineage>
</organism>
<keyword evidence="6" id="KW-0418">Kinase</keyword>
<dbReference type="Gene3D" id="3.40.50.2300">
    <property type="match status" value="1"/>
</dbReference>
<keyword evidence="2" id="KW-0902">Two-component regulatory system</keyword>
<dbReference type="Gene3D" id="1.10.287.130">
    <property type="match status" value="1"/>
</dbReference>
<dbReference type="InterPro" id="IPR036097">
    <property type="entry name" value="HisK_dim/P_sf"/>
</dbReference>
<dbReference type="FunFam" id="3.30.565.10:FF:000010">
    <property type="entry name" value="Sensor histidine kinase RcsC"/>
    <property type="match status" value="1"/>
</dbReference>
<dbReference type="PANTHER" id="PTHR45339:SF1">
    <property type="entry name" value="HYBRID SIGNAL TRANSDUCTION HISTIDINE KINASE J"/>
    <property type="match status" value="1"/>
</dbReference>
<evidence type="ECO:0000256" key="1">
    <source>
        <dbReference type="ARBA" id="ARBA00022553"/>
    </source>
</evidence>
<dbReference type="SUPFAM" id="SSF52172">
    <property type="entry name" value="CheY-like"/>
    <property type="match status" value="1"/>
</dbReference>
<keyword evidence="6" id="KW-0808">Transferase</keyword>
<dbReference type="InterPro" id="IPR003594">
    <property type="entry name" value="HATPase_dom"/>
</dbReference>
<dbReference type="AlphaFoldDB" id="A0A1W1CF89"/>
<dbReference type="PROSITE" id="PS50110">
    <property type="entry name" value="RESPONSE_REGULATORY"/>
    <property type="match status" value="1"/>
</dbReference>
<dbReference type="InterPro" id="IPR004358">
    <property type="entry name" value="Sig_transdc_His_kin-like_C"/>
</dbReference>
<dbReference type="SUPFAM" id="SSF55874">
    <property type="entry name" value="ATPase domain of HSP90 chaperone/DNA topoisomerase II/histidine kinase"/>
    <property type="match status" value="1"/>
</dbReference>
<dbReference type="InterPro" id="IPR001789">
    <property type="entry name" value="Sig_transdc_resp-reg_receiver"/>
</dbReference>
<dbReference type="SMART" id="SM00387">
    <property type="entry name" value="HATPase_c"/>
    <property type="match status" value="1"/>
</dbReference>
<feature type="domain" description="Histidine kinase" evidence="4">
    <location>
        <begin position="362"/>
        <end position="584"/>
    </location>
</feature>
<reference evidence="6" key="1">
    <citation type="submission" date="2016-10" db="EMBL/GenBank/DDBJ databases">
        <authorList>
            <person name="de Groot N.N."/>
        </authorList>
    </citation>
    <scope>NUCLEOTIDE SEQUENCE</scope>
</reference>
<evidence type="ECO:0000256" key="3">
    <source>
        <dbReference type="SAM" id="Phobius"/>
    </source>
</evidence>
<evidence type="ECO:0000313" key="6">
    <source>
        <dbReference type="EMBL" id="SFV64372.1"/>
    </source>
</evidence>
<dbReference type="CDD" id="cd00082">
    <property type="entry name" value="HisKA"/>
    <property type="match status" value="1"/>
</dbReference>
<proteinExistence type="predicted"/>
<dbReference type="Pfam" id="PF00512">
    <property type="entry name" value="HisKA"/>
    <property type="match status" value="1"/>
</dbReference>
<dbReference type="Gene3D" id="3.30.565.10">
    <property type="entry name" value="Histidine kinase-like ATPase, C-terminal domain"/>
    <property type="match status" value="1"/>
</dbReference>
<dbReference type="InterPro" id="IPR011006">
    <property type="entry name" value="CheY-like_superfamily"/>
</dbReference>
<dbReference type="Pfam" id="PF00072">
    <property type="entry name" value="Response_reg"/>
    <property type="match status" value="1"/>
</dbReference>
<dbReference type="Pfam" id="PF02518">
    <property type="entry name" value="HATPase_c"/>
    <property type="match status" value="1"/>
</dbReference>
<dbReference type="EMBL" id="FPHM01000084">
    <property type="protein sequence ID" value="SFV64372.1"/>
    <property type="molecule type" value="Genomic_DNA"/>
</dbReference>
<dbReference type="PRINTS" id="PR00344">
    <property type="entry name" value="BCTRLSENSOR"/>
</dbReference>
<dbReference type="PANTHER" id="PTHR45339">
    <property type="entry name" value="HYBRID SIGNAL TRANSDUCTION HISTIDINE KINASE J"/>
    <property type="match status" value="1"/>
</dbReference>
<evidence type="ECO:0000259" key="5">
    <source>
        <dbReference type="PROSITE" id="PS50110"/>
    </source>
</evidence>
<protein>
    <submittedName>
        <fullName evidence="6">BarA sensory histidine kinase (= VarS = GacS)</fullName>
    </submittedName>
</protein>
<sequence length="985" mass="112864">MKIKNSRIFSTIFMVIVAGLVSVLLYYTYLSYSGYRERNKNLEDILLIDKIDRILDILDSERVCSAIYMGTKEKNDLITLKRSRVELDIELETLRVFLEKNRPLSLYKVAIDEILKDLYYTRTRVDSLSSDYQNTLYEKYFKKVAKPFMNLVYKVVKNSSMTDTEPLLDYFELRKLKENLSTEKSFISFILSSSTEMTHQDLFLWEDFLNSDIIEDRVLQNLRGEIFLNSDNGKYLVSVQVWIDSIQKKIDKIKGRQQIFLVKSKEYVDSKLSVAKQQTIKYMAASIALLIILSILIYLFYSNIKNSRMLTDTLSELEADLDEKQRREIKKVLKQNDNIAIYKFLVNAIKEPSRAKDHFLANMSHEIRTPLNGIVGFTNILKETELQEDQKEFVHIIEESSNNLIHIVNDILDFSKVTAGKVELENIPFNIMEKFEATIDSYAVKAAQKNINLNLFIDPELPVELIGDGTKISQIIINLLSNAVKFTDKNGEISISIKQVSQTDDYIKLKFSIKDSGIGMTKEQQSKIFDAFSQADVSTSRKFGGTGLGLTISSKFVSLMGGKLEVSSVVGEGTTFFFSLDLKETKEIKERAIPKFNNLNTAYITIPNRESNHKNLQTYIEYIGVDFTTYSYQEVVDMEASLLPNILFIDHQYIDDEKIIESIIALDTKTVLISTAEIEKCNCPIKDEISKIIYKPLNFSKTLRALNIVKTKNSTIEQKLTEVDDIISHKVFKNISALVVEDNIINQKLIQNILSNFDILVALASNGAEALKLRKENNYDIIFMDIQMPIMDGVEATEKIIAYERVNQLEHVPIVALTANTIQSDKERYLSVGMDRYLKKPIDIAELTTIIEEYFPIDEIRDSMPLDNQLHVVGNEKSKIILYKETELMAKIYTAVLNNLGYSVDMYCLADKFLEQLDNKEYKFALFDAKPFKAVNSDNMIVELIRDSGATPIAFVERDNTTNYCETLKPIGHANEISNKLKKCS</sequence>
<accession>A0A1W1CF89</accession>
<dbReference type="CDD" id="cd16922">
    <property type="entry name" value="HATPase_EvgS-ArcB-TorS-like"/>
    <property type="match status" value="1"/>
</dbReference>
<feature type="transmembrane region" description="Helical" evidence="3">
    <location>
        <begin position="12"/>
        <end position="30"/>
    </location>
</feature>
<dbReference type="SMART" id="SM00448">
    <property type="entry name" value="REC"/>
    <property type="match status" value="1"/>
</dbReference>
<feature type="transmembrane region" description="Helical" evidence="3">
    <location>
        <begin position="280"/>
        <end position="301"/>
    </location>
</feature>
<gene>
    <name evidence="6" type="ORF">MNB_SV-13-2107</name>
</gene>
<keyword evidence="1" id="KW-0597">Phosphoprotein</keyword>
<dbReference type="SUPFAM" id="SSF47384">
    <property type="entry name" value="Homodimeric domain of signal transducing histidine kinase"/>
    <property type="match status" value="1"/>
</dbReference>
<keyword evidence="3" id="KW-0812">Transmembrane</keyword>
<evidence type="ECO:0000259" key="4">
    <source>
        <dbReference type="PROSITE" id="PS50109"/>
    </source>
</evidence>
<dbReference type="InterPro" id="IPR036890">
    <property type="entry name" value="HATPase_C_sf"/>
</dbReference>
<dbReference type="PROSITE" id="PS50109">
    <property type="entry name" value="HIS_KIN"/>
    <property type="match status" value="1"/>
</dbReference>
<dbReference type="InterPro" id="IPR005467">
    <property type="entry name" value="His_kinase_dom"/>
</dbReference>
<name>A0A1W1CF89_9ZZZZ</name>
<keyword evidence="3" id="KW-1133">Transmembrane helix</keyword>
<dbReference type="GO" id="GO:0000155">
    <property type="term" value="F:phosphorelay sensor kinase activity"/>
    <property type="evidence" value="ECO:0007669"/>
    <property type="project" value="InterPro"/>
</dbReference>